<dbReference type="AlphaFoldDB" id="A0A9P6KZJ1"/>
<comment type="caution">
    <text evidence="2">The sequence shown here is derived from an EMBL/GenBank/DDBJ whole genome shotgun (WGS) entry which is preliminary data.</text>
</comment>
<evidence type="ECO:0000256" key="1">
    <source>
        <dbReference type="ARBA" id="ARBA00022737"/>
    </source>
</evidence>
<evidence type="ECO:0000313" key="3">
    <source>
        <dbReference type="Proteomes" id="UP000740883"/>
    </source>
</evidence>
<protein>
    <submittedName>
        <fullName evidence="2">Protein phosphatase 2A scaffold subunit</fullName>
    </submittedName>
</protein>
<proteinExistence type="predicted"/>
<accession>A0A9P6KZJ1</accession>
<dbReference type="OrthoDB" id="340346at2759"/>
<dbReference type="GO" id="GO:0000159">
    <property type="term" value="C:protein phosphatase type 2A complex"/>
    <property type="evidence" value="ECO:0007669"/>
    <property type="project" value="TreeGrafter"/>
</dbReference>
<dbReference type="GO" id="GO:0005829">
    <property type="term" value="C:cytosol"/>
    <property type="evidence" value="ECO:0007669"/>
    <property type="project" value="TreeGrafter"/>
</dbReference>
<dbReference type="GO" id="GO:0005634">
    <property type="term" value="C:nucleus"/>
    <property type="evidence" value="ECO:0007669"/>
    <property type="project" value="TreeGrafter"/>
</dbReference>
<dbReference type="Proteomes" id="UP000740883">
    <property type="component" value="Unassembled WGS sequence"/>
</dbReference>
<keyword evidence="3" id="KW-1185">Reference proteome</keyword>
<dbReference type="Pfam" id="PF13646">
    <property type="entry name" value="HEAT_2"/>
    <property type="match status" value="1"/>
</dbReference>
<dbReference type="SUPFAM" id="SSF48371">
    <property type="entry name" value="ARM repeat"/>
    <property type="match status" value="1"/>
</dbReference>
<name>A0A9P6KZJ1_9MICR</name>
<dbReference type="InterPro" id="IPR011989">
    <property type="entry name" value="ARM-like"/>
</dbReference>
<dbReference type="Gene3D" id="1.25.10.10">
    <property type="entry name" value="Leucine-rich Repeat Variant"/>
    <property type="match status" value="1"/>
</dbReference>
<dbReference type="PANTHER" id="PTHR10648">
    <property type="entry name" value="SERINE/THREONINE-PROTEIN PHOSPHATASE PP2A 65 KDA REGULATORY SUBUNIT"/>
    <property type="match status" value="1"/>
</dbReference>
<sequence>MNNLEIDNLLQDLNSKPGHLEKIEWWVGKDKIITTRISEYLGKYSTSTILPEGATNFLQLCSLLLLEREEEMVDVIRNICIHNPETTRKFIQSLIESPFYYHRMAVPRIIVDMDAKDILLQCFRDQSGIVIKQAAMSLSQYKVLPLGEDELMGIAMDLNNHQYDYVQCTVPDILIHLKEKTFLVSEVCLSPSWRKRLAIATKISFFDKQNKATIFSLLHKDKEEGIRAALVGHLTEVDNMREYTEIFIKDPSEKVRALTVRAIGGLGDSQYQDILGKACEDPSWLVRKELLCIHNENIYETISLPLITSLPSNHDWRVKVEILESILHLSQKNSALIRRCLSGILFEYLADKVFVIREKTSSVIKSLVENVLTEDWAEEWKDKIRNILESPNYLLRISIAPVCVPFDRLFNTSFVPVLLQDKVPNVRLKVLENLEDVAAYKELVEAMEKDEYIEKEIKRLFS</sequence>
<dbReference type="InterPro" id="IPR016024">
    <property type="entry name" value="ARM-type_fold"/>
</dbReference>
<dbReference type="PANTHER" id="PTHR10648:SF4">
    <property type="entry name" value="PROTEIN PHOSPHATASE 2 (FORMERLY 2A), REGULATORY SUBUNIT A, BETA ISOFORM-RELATED"/>
    <property type="match status" value="1"/>
</dbReference>
<dbReference type="InterPro" id="IPR051023">
    <property type="entry name" value="PP2A_Regulatory_Subunit_A"/>
</dbReference>
<dbReference type="GO" id="GO:0019888">
    <property type="term" value="F:protein phosphatase regulator activity"/>
    <property type="evidence" value="ECO:0007669"/>
    <property type="project" value="TreeGrafter"/>
</dbReference>
<evidence type="ECO:0000313" key="2">
    <source>
        <dbReference type="EMBL" id="KAF9763891.1"/>
    </source>
</evidence>
<gene>
    <name evidence="2" type="primary">pppA</name>
    <name evidence="2" type="ORF">NGRA_0977</name>
</gene>
<reference evidence="2 3" key="1">
    <citation type="journal article" date="2020" name="Genome Biol. Evol.">
        <title>Comparative genomics of strictly vertically transmitted, feminizing microsporidia endosymbionts of amphipod crustaceans.</title>
        <authorList>
            <person name="Cormier A."/>
            <person name="Chebbi M.A."/>
            <person name="Giraud I."/>
            <person name="Wattier R."/>
            <person name="Teixeira M."/>
            <person name="Gilbert C."/>
            <person name="Rigaud T."/>
            <person name="Cordaux R."/>
        </authorList>
    </citation>
    <scope>NUCLEOTIDE SEQUENCE [LARGE SCALE GENOMIC DNA]</scope>
    <source>
        <strain evidence="2 3">Ou3-Ou53</strain>
    </source>
</reference>
<organism evidence="2 3">
    <name type="scientific">Nosema granulosis</name>
    <dbReference type="NCBI Taxonomy" id="83296"/>
    <lineage>
        <taxon>Eukaryota</taxon>
        <taxon>Fungi</taxon>
        <taxon>Fungi incertae sedis</taxon>
        <taxon>Microsporidia</taxon>
        <taxon>Nosematidae</taxon>
        <taxon>Nosema</taxon>
    </lineage>
</organism>
<dbReference type="EMBL" id="SBJO01000050">
    <property type="protein sequence ID" value="KAF9763891.1"/>
    <property type="molecule type" value="Genomic_DNA"/>
</dbReference>
<keyword evidence="1" id="KW-0677">Repeat</keyword>